<organism evidence="2 3">
    <name type="scientific">Rhabdonatronobacter sediminivivens</name>
    <dbReference type="NCBI Taxonomy" id="2743469"/>
    <lineage>
        <taxon>Bacteria</taxon>
        <taxon>Pseudomonadati</taxon>
        <taxon>Pseudomonadota</taxon>
        <taxon>Alphaproteobacteria</taxon>
        <taxon>Rhodobacterales</taxon>
        <taxon>Paracoccaceae</taxon>
        <taxon>Rhabdonatronobacter</taxon>
    </lineage>
</organism>
<keyword evidence="1" id="KW-1133">Transmembrane helix</keyword>
<dbReference type="PANTHER" id="PTHR11040:SF70">
    <property type="entry name" value="OS05G0316100 PROTEIN"/>
    <property type="match status" value="1"/>
</dbReference>
<keyword evidence="1" id="KW-0472">Membrane</keyword>
<dbReference type="GO" id="GO:0016020">
    <property type="term" value="C:membrane"/>
    <property type="evidence" value="ECO:0007669"/>
    <property type="project" value="TreeGrafter"/>
</dbReference>
<sequence length="246" mass="24848">MSDPTVTLVFVAALITALATGLGALPLLAMKSVTARMLSLGNAVAAGLMLAACFSLIVEGFEFSAPRTLAGLLAGLAGIWLAKRLFQNGEGLAVAGASGADAMKILLIMGVMTVHSAAEGIGVGVAYGGGRELGDFITIAIALHNVPEGLAIALVMVPRGAGVGKAALWSIASSLPQPLLAVPAFLFVLTFTPWLPVGLGLAAGAMLWMIFSELLPEASEGVEHSTIGLVVTLAFTAMLGVTLLLG</sequence>
<evidence type="ECO:0000313" key="2">
    <source>
        <dbReference type="EMBL" id="NYS23501.1"/>
    </source>
</evidence>
<name>A0A7Z0HW64_9RHOB</name>
<dbReference type="GO" id="GO:0005385">
    <property type="term" value="F:zinc ion transmembrane transporter activity"/>
    <property type="evidence" value="ECO:0007669"/>
    <property type="project" value="TreeGrafter"/>
</dbReference>
<feature type="transmembrane region" description="Helical" evidence="1">
    <location>
        <begin position="6"/>
        <end position="28"/>
    </location>
</feature>
<keyword evidence="3" id="KW-1185">Reference proteome</keyword>
<proteinExistence type="predicted"/>
<comment type="caution">
    <text evidence="2">The sequence shown here is derived from an EMBL/GenBank/DDBJ whole genome shotgun (WGS) entry which is preliminary data.</text>
</comment>
<evidence type="ECO:0000313" key="3">
    <source>
        <dbReference type="Proteomes" id="UP000529417"/>
    </source>
</evidence>
<evidence type="ECO:0000256" key="1">
    <source>
        <dbReference type="SAM" id="Phobius"/>
    </source>
</evidence>
<dbReference type="RefSeq" id="WP_179904202.1">
    <property type="nucleotide sequence ID" value="NZ_JACBXS010000001.1"/>
</dbReference>
<feature type="transmembrane region" description="Helical" evidence="1">
    <location>
        <begin position="167"/>
        <end position="188"/>
    </location>
</feature>
<feature type="transmembrane region" description="Helical" evidence="1">
    <location>
        <begin position="227"/>
        <end position="245"/>
    </location>
</feature>
<feature type="transmembrane region" description="Helical" evidence="1">
    <location>
        <begin position="103"/>
        <end position="127"/>
    </location>
</feature>
<feature type="transmembrane region" description="Helical" evidence="1">
    <location>
        <begin position="133"/>
        <end position="155"/>
    </location>
</feature>
<dbReference type="Proteomes" id="UP000529417">
    <property type="component" value="Unassembled WGS sequence"/>
</dbReference>
<dbReference type="AlphaFoldDB" id="A0A7Z0HW64"/>
<gene>
    <name evidence="2" type="ORF">HUK65_00740</name>
</gene>
<reference evidence="2 3" key="1">
    <citation type="journal article" date="2000" name="Arch. Microbiol.">
        <title>Rhodobaca bogoriensis gen. nov. and sp. nov., an alkaliphilic purple nonsulfur bacterium from African Rift Valley soda lakes.</title>
        <authorList>
            <person name="Milford A.D."/>
            <person name="Achenbach L.A."/>
            <person name="Jung D.O."/>
            <person name="Madigan M.T."/>
        </authorList>
    </citation>
    <scope>NUCLEOTIDE SEQUENCE [LARGE SCALE GENOMIC DNA]</scope>
    <source>
        <strain evidence="2 3">2376</strain>
    </source>
</reference>
<accession>A0A7Z0HW64</accession>
<dbReference type="EMBL" id="JACBXS010000001">
    <property type="protein sequence ID" value="NYS23501.1"/>
    <property type="molecule type" value="Genomic_DNA"/>
</dbReference>
<protein>
    <submittedName>
        <fullName evidence="2">ZIP family metal transporter</fullName>
    </submittedName>
</protein>
<dbReference type="PANTHER" id="PTHR11040">
    <property type="entry name" value="ZINC/IRON TRANSPORTER"/>
    <property type="match status" value="1"/>
</dbReference>
<keyword evidence="1" id="KW-0812">Transmembrane</keyword>
<feature type="transmembrane region" description="Helical" evidence="1">
    <location>
        <begin position="194"/>
        <end position="215"/>
    </location>
</feature>
<feature type="transmembrane region" description="Helical" evidence="1">
    <location>
        <begin position="40"/>
        <end position="58"/>
    </location>
</feature>